<dbReference type="Proteomes" id="UP000789390">
    <property type="component" value="Unassembled WGS sequence"/>
</dbReference>
<feature type="domain" description="Reverse transcriptase" evidence="2">
    <location>
        <begin position="1"/>
        <end position="188"/>
    </location>
</feature>
<dbReference type="EMBL" id="CAKKLH010000015">
    <property type="protein sequence ID" value="CAH0099240.1"/>
    <property type="molecule type" value="Genomic_DNA"/>
</dbReference>
<accession>A0A8J2RD24</accession>
<comment type="caution">
    <text evidence="3">The sequence shown here is derived from an EMBL/GenBank/DDBJ whole genome shotgun (WGS) entry which is preliminary data.</text>
</comment>
<evidence type="ECO:0000259" key="2">
    <source>
        <dbReference type="PROSITE" id="PS50878"/>
    </source>
</evidence>
<dbReference type="InterPro" id="IPR000477">
    <property type="entry name" value="RT_dom"/>
</dbReference>
<dbReference type="Pfam" id="PF00078">
    <property type="entry name" value="RVT_1"/>
    <property type="match status" value="1"/>
</dbReference>
<proteinExistence type="predicted"/>
<feature type="compositionally biased region" description="Polar residues" evidence="1">
    <location>
        <begin position="196"/>
        <end position="215"/>
    </location>
</feature>
<dbReference type="PROSITE" id="PS50878">
    <property type="entry name" value="RT_POL"/>
    <property type="match status" value="1"/>
</dbReference>
<organism evidence="3 4">
    <name type="scientific">Daphnia galeata</name>
    <dbReference type="NCBI Taxonomy" id="27404"/>
    <lineage>
        <taxon>Eukaryota</taxon>
        <taxon>Metazoa</taxon>
        <taxon>Ecdysozoa</taxon>
        <taxon>Arthropoda</taxon>
        <taxon>Crustacea</taxon>
        <taxon>Branchiopoda</taxon>
        <taxon>Diplostraca</taxon>
        <taxon>Cladocera</taxon>
        <taxon>Anomopoda</taxon>
        <taxon>Daphniidae</taxon>
        <taxon>Daphnia</taxon>
    </lineage>
</organism>
<evidence type="ECO:0000313" key="3">
    <source>
        <dbReference type="EMBL" id="CAH0099240.1"/>
    </source>
</evidence>
<reference evidence="3" key="1">
    <citation type="submission" date="2021-11" db="EMBL/GenBank/DDBJ databases">
        <authorList>
            <person name="Schell T."/>
        </authorList>
    </citation>
    <scope>NUCLEOTIDE SEQUENCE</scope>
    <source>
        <strain evidence="3">M5</strain>
    </source>
</reference>
<evidence type="ECO:0000256" key="1">
    <source>
        <dbReference type="SAM" id="MobiDB-lite"/>
    </source>
</evidence>
<dbReference type="PANTHER" id="PTHR19446">
    <property type="entry name" value="REVERSE TRANSCRIPTASES"/>
    <property type="match status" value="1"/>
</dbReference>
<dbReference type="OrthoDB" id="6378051at2759"/>
<sequence length="215" mass="25152">MDSPGAIHPINFNPKQLLNTYAVFSDLAKSFYTTWIQGLLYKIGSKGVTGHTLGWLNNLLRSRTYCIRVEDRPLKVGVPQGFPRSPLILSIMVDDFSILKDKDQTHLFADYQYMVISAKMTILYIEFHVYAERDIEAERKITPYLRKIRKWSKKWRVNFSAEKSLLVNFTRQKKKQTKPLFFLLGTRIQEVKEVNSRVNQQSKKTKESVQNTHLH</sequence>
<keyword evidence="4" id="KW-1185">Reference proteome</keyword>
<dbReference type="AlphaFoldDB" id="A0A8J2RD24"/>
<gene>
    <name evidence="3" type="ORF">DGAL_LOCUS1354</name>
</gene>
<feature type="region of interest" description="Disordered" evidence="1">
    <location>
        <begin position="195"/>
        <end position="215"/>
    </location>
</feature>
<protein>
    <recommendedName>
        <fullName evidence="2">Reverse transcriptase domain-containing protein</fullName>
    </recommendedName>
</protein>
<evidence type="ECO:0000313" key="4">
    <source>
        <dbReference type="Proteomes" id="UP000789390"/>
    </source>
</evidence>
<name>A0A8J2RD24_9CRUS</name>